<evidence type="ECO:0000256" key="8">
    <source>
        <dbReference type="ARBA" id="ARBA00022991"/>
    </source>
</evidence>
<dbReference type="SUPFAM" id="SSF55781">
    <property type="entry name" value="GAF domain-like"/>
    <property type="match status" value="2"/>
</dbReference>
<feature type="domain" description="Phytochrome chromophore attachment site" evidence="13">
    <location>
        <begin position="311"/>
        <end position="472"/>
    </location>
</feature>
<dbReference type="SUPFAM" id="SSF55785">
    <property type="entry name" value="PYP-like sensor domain (PAS domain)"/>
    <property type="match status" value="1"/>
</dbReference>
<evidence type="ECO:0000256" key="7">
    <source>
        <dbReference type="ARBA" id="ARBA00022840"/>
    </source>
</evidence>
<dbReference type="InterPro" id="IPR036890">
    <property type="entry name" value="HATPase_C_sf"/>
</dbReference>
<dbReference type="CDD" id="cd00082">
    <property type="entry name" value="HisKA"/>
    <property type="match status" value="1"/>
</dbReference>
<name>A0A194XTM7_MOLSC</name>
<dbReference type="EMBL" id="KQ947405">
    <property type="protein sequence ID" value="KUJ23052.1"/>
    <property type="molecule type" value="Genomic_DNA"/>
</dbReference>
<feature type="region of interest" description="Disordered" evidence="12">
    <location>
        <begin position="1"/>
        <end position="73"/>
    </location>
</feature>
<dbReference type="InterPro" id="IPR029016">
    <property type="entry name" value="GAF-like_dom_sf"/>
</dbReference>
<dbReference type="Pfam" id="PF00360">
    <property type="entry name" value="PHY"/>
    <property type="match status" value="1"/>
</dbReference>
<evidence type="ECO:0000313" key="16">
    <source>
        <dbReference type="EMBL" id="KUJ23052.1"/>
    </source>
</evidence>
<evidence type="ECO:0008006" key="18">
    <source>
        <dbReference type="Google" id="ProtNLM"/>
    </source>
</evidence>
<evidence type="ECO:0000256" key="5">
    <source>
        <dbReference type="ARBA" id="ARBA00022741"/>
    </source>
</evidence>
<dbReference type="InterPro" id="IPR003594">
    <property type="entry name" value="HATPase_dom"/>
</dbReference>
<dbReference type="InterPro" id="IPR013515">
    <property type="entry name" value="Phytochrome_cen-reg"/>
</dbReference>
<dbReference type="InterPro" id="IPR011006">
    <property type="entry name" value="CheY-like_superfamily"/>
</dbReference>
<keyword evidence="17" id="KW-1185">Reference proteome</keyword>
<dbReference type="PRINTS" id="PR01033">
    <property type="entry name" value="PHYTOCHROME"/>
</dbReference>
<dbReference type="InterPro" id="IPR035965">
    <property type="entry name" value="PAS-like_dom_sf"/>
</dbReference>
<keyword evidence="6" id="KW-0418">Kinase</keyword>
<dbReference type="GO" id="GO:0006355">
    <property type="term" value="P:regulation of DNA-templated transcription"/>
    <property type="evidence" value="ECO:0007669"/>
    <property type="project" value="InterPro"/>
</dbReference>
<dbReference type="Pfam" id="PF00072">
    <property type="entry name" value="Response_reg"/>
    <property type="match status" value="1"/>
</dbReference>
<keyword evidence="5" id="KW-0547">Nucleotide-binding</keyword>
<keyword evidence="4" id="KW-0808">Transferase</keyword>
<dbReference type="SUPFAM" id="SSF52172">
    <property type="entry name" value="CheY-like"/>
    <property type="match status" value="1"/>
</dbReference>
<dbReference type="PROSITE" id="PS50046">
    <property type="entry name" value="PHYTOCHROME_2"/>
    <property type="match status" value="1"/>
</dbReference>
<keyword evidence="3" id="KW-0716">Sensory transduction</keyword>
<dbReference type="SUPFAM" id="SSF47384">
    <property type="entry name" value="Homodimeric domain of signal transducing histidine kinase"/>
    <property type="match status" value="1"/>
</dbReference>
<dbReference type="SMART" id="SM00388">
    <property type="entry name" value="HisKA"/>
    <property type="match status" value="1"/>
</dbReference>
<dbReference type="InterPro" id="IPR043150">
    <property type="entry name" value="Phytochrome_PHY_sf"/>
</dbReference>
<dbReference type="Gene3D" id="3.30.450.270">
    <property type="match status" value="1"/>
</dbReference>
<dbReference type="RefSeq" id="XP_018077407.1">
    <property type="nucleotide sequence ID" value="XM_018205524.1"/>
</dbReference>
<dbReference type="SMART" id="SM00387">
    <property type="entry name" value="HATPase_c"/>
    <property type="match status" value="1"/>
</dbReference>
<protein>
    <recommendedName>
        <fullName evidence="18">Phytochrome</fullName>
    </recommendedName>
</protein>
<dbReference type="GO" id="GO:0009584">
    <property type="term" value="P:detection of visible light"/>
    <property type="evidence" value="ECO:0007669"/>
    <property type="project" value="InterPro"/>
</dbReference>
<dbReference type="CDD" id="cd17546">
    <property type="entry name" value="REC_hyHK_CKI1_RcsC-like"/>
    <property type="match status" value="1"/>
</dbReference>
<evidence type="ECO:0000259" key="15">
    <source>
        <dbReference type="PROSITE" id="PS50110"/>
    </source>
</evidence>
<dbReference type="Pfam" id="PF02518">
    <property type="entry name" value="HATPase_c"/>
    <property type="match status" value="1"/>
</dbReference>
<gene>
    <name evidence="16" type="ORF">LY89DRAFT_165704</name>
</gene>
<dbReference type="InterPro" id="IPR001789">
    <property type="entry name" value="Sig_transdc_resp-reg_receiver"/>
</dbReference>
<dbReference type="PROSITE" id="PS50109">
    <property type="entry name" value="HIS_KIN"/>
    <property type="match status" value="1"/>
</dbReference>
<keyword evidence="8" id="KW-0157">Chromophore</keyword>
<dbReference type="Gene3D" id="3.30.450.40">
    <property type="match status" value="1"/>
</dbReference>
<dbReference type="Gene3D" id="3.30.450.20">
    <property type="entry name" value="PAS domain"/>
    <property type="match status" value="2"/>
</dbReference>
<sequence>MSTTKISEEFKIQRVFPIRIRGPGSTNDTTGVPPPKSDDEDQSDDKPSPPPCLVRHDSQEDDGFSDDPPKVATSNKLETTAPSAGRFVSNTFNLAPVEGSRNPEVEADQKVYRCEDEPIHIPGAIQSFGALIAIRENKDGNFIVRVVSENAQSITGLLPEALFELRCVTDLLIKSDKKEFKSRVRSMREREQDSRTNPDVFSLSLTSLMGAPLSCYIAMHWSAESDLVICEFELMKDIFNPRHPPDDGFPEDPVAVVETEATVEERMLSTTTKSKPLHAVQVARETERQIGSMELFHVLCEIQNQLAVQTNLQDLLDVIVGLVYELTSFHRVMVYQFDETNSGTVVSEIVDNRASMDIYRGLKFPSSDIPKQARDLYLINKIRVLYDRDQPTARLICRTREDAATPLDLTHSYLRAMSPIHIKYLENMGVRATMSISLTVDDKLWGLISTHTYGAGMRVSLPVRELCRALGDLASTNIEKLIYSTRIKARKPLSSTPPKNSPSAYIAASSGDLLNMFGADFGFLAIKGEARTIGKLFAYNEAIVLLQYIRQKSFKTIFSTNCITKDCPEIDYPQKFQVISGMLVIPLALSGSDFLIFFRKGQTQEVQWAGNPYEKKRRVGNYLEPRASFRRWSERVVGRSREWTEDQVESAAVLSTLYGRFIEVWRQKEAIVQKNRMTRILIRNAGHEVRTPLNSIINYLEVALEEVLDERARQHLQRSLQASKSLVFQVNDLLNLTEAEDSEFDVHEDNVDLRVMLTEVIVSFKSASARPELEIRLEDDSKVPTAVRTDPSMLRQVISNLVANAIEHSSGKLVTVGLEYHSSSDSNTMVEMFFKDDGKGMSEQELDSLFQDFEQVLDDEENQATGLYEGGRAPIPISLGLGLAMTARFVRLNCGQIAISSEPGKGTKVSVKIPFRKAIQDPNKDVEPPGGKSLPTPPMLTPDSAPGAVGLPSHTTPGILERAQSLDTILPLRQQYNSALRELTPGPESLVSVAHAVSLTTAPTFDPNTGRYPFPTVSTNYQRVNVLVAEDNPLNSRLLETRLTRRGHDVRVTVDGRSCAEVFKGSPDAFDVILMDLQMPLVDGNASTRLIRAHESDHLSKTGTPLPTSPNCASYGRIPIIAVSASLSEQSCGEYVDTGFDGWILKPIDFTRLEMIIAAVMDEGIRKELLYGRTQWGLGGWFRLRAGDAAVC</sequence>
<keyword evidence="1" id="KW-0600">Photoreceptor protein</keyword>
<keyword evidence="9" id="KW-0902">Two-component regulatory system</keyword>
<dbReference type="InterPro" id="IPR003018">
    <property type="entry name" value="GAF"/>
</dbReference>
<proteinExistence type="predicted"/>
<dbReference type="SUPFAM" id="SSF55874">
    <property type="entry name" value="ATPase domain of HSP90 chaperone/DNA topoisomerase II/histidine kinase"/>
    <property type="match status" value="1"/>
</dbReference>
<keyword evidence="7" id="KW-0067">ATP-binding</keyword>
<dbReference type="AlphaFoldDB" id="A0A194XTM7"/>
<dbReference type="InterPro" id="IPR005467">
    <property type="entry name" value="His_kinase_dom"/>
</dbReference>
<feature type="domain" description="Response regulatory" evidence="15">
    <location>
        <begin position="1025"/>
        <end position="1161"/>
    </location>
</feature>
<dbReference type="Gene3D" id="3.30.565.10">
    <property type="entry name" value="Histidine kinase-like ATPase, C-terminal domain"/>
    <property type="match status" value="1"/>
</dbReference>
<dbReference type="GO" id="GO:0005524">
    <property type="term" value="F:ATP binding"/>
    <property type="evidence" value="ECO:0007669"/>
    <property type="project" value="UniProtKB-KW"/>
</dbReference>
<dbReference type="InterPro" id="IPR003661">
    <property type="entry name" value="HisK_dim/P_dom"/>
</dbReference>
<dbReference type="GeneID" id="28815250"/>
<dbReference type="InterPro" id="IPR013654">
    <property type="entry name" value="PAS_2"/>
</dbReference>
<evidence type="ECO:0000256" key="2">
    <source>
        <dbReference type="ARBA" id="ARBA00022553"/>
    </source>
</evidence>
<dbReference type="OrthoDB" id="2015534at2759"/>
<dbReference type="InterPro" id="IPR036097">
    <property type="entry name" value="HisK_dim/P_sf"/>
</dbReference>
<evidence type="ECO:0000259" key="13">
    <source>
        <dbReference type="PROSITE" id="PS50046"/>
    </source>
</evidence>
<dbReference type="InterPro" id="IPR016132">
    <property type="entry name" value="Phyto_chromo_attachment"/>
</dbReference>
<reference evidence="16 17" key="1">
    <citation type="submission" date="2015-10" db="EMBL/GenBank/DDBJ databases">
        <title>Full genome of DAOMC 229536 Phialocephala scopiformis, a fungal endophyte of spruce producing the potent anti-insectan compound rugulosin.</title>
        <authorList>
            <consortium name="DOE Joint Genome Institute"/>
            <person name="Walker A.K."/>
            <person name="Frasz S.L."/>
            <person name="Seifert K.A."/>
            <person name="Miller J.D."/>
            <person name="Mondo S.J."/>
            <person name="Labutti K."/>
            <person name="Lipzen A."/>
            <person name="Dockter R."/>
            <person name="Kennedy M."/>
            <person name="Grigoriev I.V."/>
            <person name="Spatafora J.W."/>
        </authorList>
    </citation>
    <scope>NUCLEOTIDE SEQUENCE [LARGE SCALE GENOMIC DNA]</scope>
    <source>
        <strain evidence="16 17">CBS 120377</strain>
    </source>
</reference>
<feature type="domain" description="Histidine kinase" evidence="14">
    <location>
        <begin position="684"/>
        <end position="917"/>
    </location>
</feature>
<evidence type="ECO:0000256" key="4">
    <source>
        <dbReference type="ARBA" id="ARBA00022679"/>
    </source>
</evidence>
<evidence type="ECO:0000256" key="6">
    <source>
        <dbReference type="ARBA" id="ARBA00022777"/>
    </source>
</evidence>
<evidence type="ECO:0000256" key="10">
    <source>
        <dbReference type="ARBA" id="ARBA00023170"/>
    </source>
</evidence>
<dbReference type="GO" id="GO:0009881">
    <property type="term" value="F:photoreceptor activity"/>
    <property type="evidence" value="ECO:0007669"/>
    <property type="project" value="UniProtKB-KW"/>
</dbReference>
<dbReference type="Gene3D" id="3.40.50.2300">
    <property type="match status" value="1"/>
</dbReference>
<feature type="compositionally biased region" description="Basic and acidic residues" evidence="12">
    <location>
        <begin position="1"/>
        <end position="12"/>
    </location>
</feature>
<dbReference type="InterPro" id="IPR001294">
    <property type="entry name" value="Phytochrome"/>
</dbReference>
<evidence type="ECO:0000256" key="11">
    <source>
        <dbReference type="PROSITE-ProRule" id="PRU00169"/>
    </source>
</evidence>
<feature type="region of interest" description="Disordered" evidence="12">
    <location>
        <begin position="921"/>
        <end position="940"/>
    </location>
</feature>
<evidence type="ECO:0000313" key="17">
    <source>
        <dbReference type="Proteomes" id="UP000070700"/>
    </source>
</evidence>
<evidence type="ECO:0000256" key="3">
    <source>
        <dbReference type="ARBA" id="ARBA00022606"/>
    </source>
</evidence>
<dbReference type="Gene3D" id="1.10.287.130">
    <property type="match status" value="1"/>
</dbReference>
<keyword evidence="2 11" id="KW-0597">Phosphoprotein</keyword>
<evidence type="ECO:0000259" key="14">
    <source>
        <dbReference type="PROSITE" id="PS50109"/>
    </source>
</evidence>
<dbReference type="Proteomes" id="UP000070700">
    <property type="component" value="Unassembled WGS sequence"/>
</dbReference>
<dbReference type="InParanoid" id="A0A194XTM7"/>
<dbReference type="SMART" id="SM00065">
    <property type="entry name" value="GAF"/>
    <property type="match status" value="1"/>
</dbReference>
<keyword evidence="10" id="KW-0675">Receptor</keyword>
<dbReference type="PANTHER" id="PTHR43065">
    <property type="entry name" value="SENSOR HISTIDINE KINASE"/>
    <property type="match status" value="1"/>
</dbReference>
<dbReference type="Pfam" id="PF08446">
    <property type="entry name" value="PAS_2"/>
    <property type="match status" value="1"/>
</dbReference>
<evidence type="ECO:0000256" key="1">
    <source>
        <dbReference type="ARBA" id="ARBA00022543"/>
    </source>
</evidence>
<feature type="modified residue" description="4-aspartylphosphate" evidence="11">
    <location>
        <position position="1076"/>
    </location>
</feature>
<dbReference type="GO" id="GO:0000155">
    <property type="term" value="F:phosphorelay sensor kinase activity"/>
    <property type="evidence" value="ECO:0007669"/>
    <property type="project" value="InterPro"/>
</dbReference>
<organism evidence="16 17">
    <name type="scientific">Mollisia scopiformis</name>
    <name type="common">Conifer needle endophyte fungus</name>
    <name type="synonym">Phialocephala scopiformis</name>
    <dbReference type="NCBI Taxonomy" id="149040"/>
    <lineage>
        <taxon>Eukaryota</taxon>
        <taxon>Fungi</taxon>
        <taxon>Dikarya</taxon>
        <taxon>Ascomycota</taxon>
        <taxon>Pezizomycotina</taxon>
        <taxon>Leotiomycetes</taxon>
        <taxon>Helotiales</taxon>
        <taxon>Mollisiaceae</taxon>
        <taxon>Mollisia</taxon>
    </lineage>
</organism>
<dbReference type="Pfam" id="PF00512">
    <property type="entry name" value="HisKA"/>
    <property type="match status" value="1"/>
</dbReference>
<dbReference type="KEGG" id="psco:LY89DRAFT_165704"/>
<evidence type="ECO:0000256" key="9">
    <source>
        <dbReference type="ARBA" id="ARBA00023012"/>
    </source>
</evidence>
<dbReference type="Pfam" id="PF01590">
    <property type="entry name" value="GAF"/>
    <property type="match status" value="1"/>
</dbReference>
<evidence type="ECO:0000256" key="12">
    <source>
        <dbReference type="SAM" id="MobiDB-lite"/>
    </source>
</evidence>
<accession>A0A194XTM7</accession>
<dbReference type="PROSITE" id="PS50110">
    <property type="entry name" value="RESPONSE_REGULATORY"/>
    <property type="match status" value="1"/>
</dbReference>
<dbReference type="PANTHER" id="PTHR43065:SF10">
    <property type="entry name" value="PEROXIDE STRESS-ACTIVATED HISTIDINE KINASE MAK3"/>
    <property type="match status" value="1"/>
</dbReference>
<dbReference type="SMART" id="SM00448">
    <property type="entry name" value="REC"/>
    <property type="match status" value="1"/>
</dbReference>